<sequence>MPVFSSNGNTVCTEPLPKLVVPRITARLLSLSAPATISAADAEPLLINTTIGALCKTSTPLDMAVKSEPGRRPLVETIVSGLPDSSLPRNASET</sequence>
<accession>A0A1E5JLH4</accession>
<protein>
    <submittedName>
        <fullName evidence="1">Uncharacterized protein</fullName>
    </submittedName>
</protein>
<name>A0A1E5JLH4_9GAMM</name>
<dbReference type="Proteomes" id="UP000095229">
    <property type="component" value="Unassembled WGS sequence"/>
</dbReference>
<dbReference type="AlphaFoldDB" id="A0A1E5JLH4"/>
<evidence type="ECO:0000313" key="1">
    <source>
        <dbReference type="EMBL" id="OEH45362.1"/>
    </source>
</evidence>
<comment type="caution">
    <text evidence="1">The sequence shown here is derived from an EMBL/GenBank/DDBJ whole genome shotgun (WGS) entry which is preliminary data.</text>
</comment>
<keyword evidence="2" id="KW-1185">Reference proteome</keyword>
<proteinExistence type="predicted"/>
<gene>
    <name evidence="1" type="ORF">lpari_03641</name>
</gene>
<evidence type="ECO:0000313" key="2">
    <source>
        <dbReference type="Proteomes" id="UP000095229"/>
    </source>
</evidence>
<organism evidence="1 2">
    <name type="scientific">Legionella parisiensis</name>
    <dbReference type="NCBI Taxonomy" id="45071"/>
    <lineage>
        <taxon>Bacteria</taxon>
        <taxon>Pseudomonadati</taxon>
        <taxon>Pseudomonadota</taxon>
        <taxon>Gammaproteobacteria</taxon>
        <taxon>Legionellales</taxon>
        <taxon>Legionellaceae</taxon>
        <taxon>Legionella</taxon>
    </lineage>
</organism>
<dbReference type="EMBL" id="LSOG01000098">
    <property type="protein sequence ID" value="OEH45362.1"/>
    <property type="molecule type" value="Genomic_DNA"/>
</dbReference>
<reference evidence="1 2" key="1">
    <citation type="submission" date="2016-02" db="EMBL/GenBank/DDBJ databases">
        <title>Secondary metabolites in Legionella.</title>
        <authorList>
            <person name="Tobias N.J."/>
            <person name="Bode H.B."/>
        </authorList>
    </citation>
    <scope>NUCLEOTIDE SEQUENCE [LARGE SCALE GENOMIC DNA]</scope>
    <source>
        <strain evidence="1 2">DSM 19216</strain>
    </source>
</reference>